<keyword evidence="6 10" id="KW-0812">Transmembrane</keyword>
<dbReference type="PANTHER" id="PTHR35091">
    <property type="entry name" value="FLAGELLAR PROTEIN FLIL"/>
    <property type="match status" value="1"/>
</dbReference>
<evidence type="ECO:0000256" key="3">
    <source>
        <dbReference type="ARBA" id="ARBA00008281"/>
    </source>
</evidence>
<dbReference type="PANTHER" id="PTHR35091:SF2">
    <property type="entry name" value="FLAGELLAR PROTEIN FLIL"/>
    <property type="match status" value="1"/>
</dbReference>
<evidence type="ECO:0000256" key="11">
    <source>
        <dbReference type="SAM" id="MobiDB-lite"/>
    </source>
</evidence>
<protein>
    <recommendedName>
        <fullName evidence="10">Flagellar protein FliL</fullName>
    </recommendedName>
</protein>
<evidence type="ECO:0000256" key="8">
    <source>
        <dbReference type="ARBA" id="ARBA00022989"/>
    </source>
</evidence>
<reference evidence="12 13" key="1">
    <citation type="submission" date="2018-01" db="EMBL/GenBank/DDBJ databases">
        <title>Complete genome sequence of Bacteriovorax stolpii DSM12778.</title>
        <authorList>
            <person name="Tang B."/>
            <person name="Chang J."/>
        </authorList>
    </citation>
    <scope>NUCLEOTIDE SEQUENCE [LARGE SCALE GENOMIC DNA]</scope>
    <source>
        <strain evidence="12 13">DSM 12778</strain>
    </source>
</reference>
<feature type="transmembrane region" description="Helical" evidence="10">
    <location>
        <begin position="27"/>
        <end position="45"/>
    </location>
</feature>
<name>A0A2K9NVC8_BACTC</name>
<dbReference type="RefSeq" id="WP_102244748.1">
    <property type="nucleotide sequence ID" value="NZ_CP025704.1"/>
</dbReference>
<keyword evidence="5 10" id="KW-0145">Chemotaxis</keyword>
<comment type="function">
    <text evidence="1 10">Controls the rotational direction of flagella during chemotaxis.</text>
</comment>
<dbReference type="InterPro" id="IPR005503">
    <property type="entry name" value="FliL"/>
</dbReference>
<feature type="compositionally biased region" description="Gly residues" evidence="11">
    <location>
        <begin position="73"/>
        <end position="89"/>
    </location>
</feature>
<dbReference type="GO" id="GO:0009425">
    <property type="term" value="C:bacterial-type flagellum basal body"/>
    <property type="evidence" value="ECO:0007669"/>
    <property type="project" value="InterPro"/>
</dbReference>
<dbReference type="AlphaFoldDB" id="A0A2K9NVC8"/>
<evidence type="ECO:0000313" key="12">
    <source>
        <dbReference type="EMBL" id="AUN99457.1"/>
    </source>
</evidence>
<keyword evidence="4 10" id="KW-1003">Cell membrane</keyword>
<evidence type="ECO:0000256" key="10">
    <source>
        <dbReference type="RuleBase" id="RU364125"/>
    </source>
</evidence>
<dbReference type="GO" id="GO:0071978">
    <property type="term" value="P:bacterial-type flagellum-dependent swarming motility"/>
    <property type="evidence" value="ECO:0007669"/>
    <property type="project" value="TreeGrafter"/>
</dbReference>
<dbReference type="KEGG" id="bsto:C0V70_15340"/>
<gene>
    <name evidence="12" type="ORF">C0V70_15340</name>
</gene>
<dbReference type="GO" id="GO:0005886">
    <property type="term" value="C:plasma membrane"/>
    <property type="evidence" value="ECO:0007669"/>
    <property type="project" value="UniProtKB-SubCell"/>
</dbReference>
<evidence type="ECO:0000256" key="7">
    <source>
        <dbReference type="ARBA" id="ARBA00022779"/>
    </source>
</evidence>
<keyword evidence="7 10" id="KW-0283">Flagellar rotation</keyword>
<comment type="subcellular location">
    <subcellularLocation>
        <location evidence="2">Cell membrane</location>
        <topology evidence="2">Single-pass membrane protein</topology>
    </subcellularLocation>
</comment>
<feature type="compositionally biased region" description="Basic and acidic residues" evidence="11">
    <location>
        <begin position="1"/>
        <end position="14"/>
    </location>
</feature>
<comment type="similarity">
    <text evidence="3 10">Belongs to the FliL family.</text>
</comment>
<sequence>MEGEKLAEENKTADQEGSSAPSGKNPLLVVLVLVNTLAVCAIGFFQFQNHKKLNSVTTAADVMQQQLAEGEHGGGAAAEGGAAEGGGEHGAPAAGGAAKEVKTDGLMYPIDPFTANLAQGDGPKRYIRISLVLKFTKDTKKEEVDARKPQISDAIISMLNAKKPEELLKREGKEYLKEEIKTAINNFLIDGHLEDIYYVGFQIN</sequence>
<organism evidence="12 13">
    <name type="scientific">Bacteriovorax stolpii</name>
    <name type="common">Bdellovibrio stolpii</name>
    <dbReference type="NCBI Taxonomy" id="960"/>
    <lineage>
        <taxon>Bacteria</taxon>
        <taxon>Pseudomonadati</taxon>
        <taxon>Bdellovibrionota</taxon>
        <taxon>Bacteriovoracia</taxon>
        <taxon>Bacteriovoracales</taxon>
        <taxon>Bacteriovoracaceae</taxon>
        <taxon>Bacteriovorax</taxon>
    </lineage>
</organism>
<dbReference type="Pfam" id="PF03748">
    <property type="entry name" value="FliL"/>
    <property type="match status" value="1"/>
</dbReference>
<keyword evidence="9 10" id="KW-0472">Membrane</keyword>
<keyword evidence="13" id="KW-1185">Reference proteome</keyword>
<evidence type="ECO:0000256" key="2">
    <source>
        <dbReference type="ARBA" id="ARBA00004162"/>
    </source>
</evidence>
<dbReference type="GO" id="GO:0006935">
    <property type="term" value="P:chemotaxis"/>
    <property type="evidence" value="ECO:0007669"/>
    <property type="project" value="UniProtKB-KW"/>
</dbReference>
<evidence type="ECO:0000256" key="1">
    <source>
        <dbReference type="ARBA" id="ARBA00002254"/>
    </source>
</evidence>
<proteinExistence type="inferred from homology"/>
<evidence type="ECO:0000256" key="4">
    <source>
        <dbReference type="ARBA" id="ARBA00022475"/>
    </source>
</evidence>
<dbReference type="Proteomes" id="UP000235584">
    <property type="component" value="Chromosome"/>
</dbReference>
<feature type="region of interest" description="Disordered" evidence="11">
    <location>
        <begin position="69"/>
        <end position="98"/>
    </location>
</feature>
<evidence type="ECO:0000256" key="5">
    <source>
        <dbReference type="ARBA" id="ARBA00022500"/>
    </source>
</evidence>
<accession>A0A2K9NVC8</accession>
<dbReference type="OrthoDB" id="5293101at2"/>
<evidence type="ECO:0000256" key="6">
    <source>
        <dbReference type="ARBA" id="ARBA00022692"/>
    </source>
</evidence>
<dbReference type="EMBL" id="CP025704">
    <property type="protein sequence ID" value="AUN99457.1"/>
    <property type="molecule type" value="Genomic_DNA"/>
</dbReference>
<evidence type="ECO:0000256" key="9">
    <source>
        <dbReference type="ARBA" id="ARBA00023136"/>
    </source>
</evidence>
<keyword evidence="8 10" id="KW-1133">Transmembrane helix</keyword>
<feature type="region of interest" description="Disordered" evidence="11">
    <location>
        <begin position="1"/>
        <end position="21"/>
    </location>
</feature>
<evidence type="ECO:0000313" key="13">
    <source>
        <dbReference type="Proteomes" id="UP000235584"/>
    </source>
</evidence>